<organism evidence="1 2">
    <name type="scientific">Virgibacillus profundi</name>
    <dbReference type="NCBI Taxonomy" id="2024555"/>
    <lineage>
        <taxon>Bacteria</taxon>
        <taxon>Bacillati</taxon>
        <taxon>Bacillota</taxon>
        <taxon>Bacilli</taxon>
        <taxon>Bacillales</taxon>
        <taxon>Bacillaceae</taxon>
        <taxon>Virgibacillus</taxon>
    </lineage>
</organism>
<dbReference type="EMBL" id="NPOA01000023">
    <property type="protein sequence ID" value="PAV27674.1"/>
    <property type="molecule type" value="Genomic_DNA"/>
</dbReference>
<gene>
    <name evidence="1" type="ORF">CIL05_20700</name>
</gene>
<evidence type="ECO:0000313" key="2">
    <source>
        <dbReference type="Proteomes" id="UP000218887"/>
    </source>
</evidence>
<proteinExistence type="predicted"/>
<evidence type="ECO:0000313" key="1">
    <source>
        <dbReference type="EMBL" id="PAV27674.1"/>
    </source>
</evidence>
<accession>A0A2A2I8R1</accession>
<dbReference type="RefSeq" id="WP_095657445.1">
    <property type="nucleotide sequence ID" value="NZ_NPOA01000023.1"/>
</dbReference>
<dbReference type="Proteomes" id="UP000218887">
    <property type="component" value="Unassembled WGS sequence"/>
</dbReference>
<dbReference type="Pfam" id="PF22398">
    <property type="entry name" value="DUF6978"/>
    <property type="match status" value="1"/>
</dbReference>
<dbReference type="OrthoDB" id="1550866at2"/>
<protein>
    <submittedName>
        <fullName evidence="1">Uncharacterized protein</fullName>
    </submittedName>
</protein>
<dbReference type="AlphaFoldDB" id="A0A2A2I8R1"/>
<dbReference type="InterPro" id="IPR053916">
    <property type="entry name" value="DUF6978"/>
</dbReference>
<comment type="caution">
    <text evidence="1">The sequence shown here is derived from an EMBL/GenBank/DDBJ whole genome shotgun (WGS) entry which is preliminary data.</text>
</comment>
<reference evidence="1 2" key="1">
    <citation type="submission" date="2017-08" db="EMBL/GenBank/DDBJ databases">
        <title>Virgibacillus indicus sp. nov. and Virgibacillus profoundi sp. nov, two moderately halophilic bacteria isolated from marine sediment by using the Microfluidic Streak Plate.</title>
        <authorList>
            <person name="Xu B."/>
            <person name="Hu B."/>
            <person name="Wang J."/>
            <person name="Zhu Y."/>
            <person name="Huang L."/>
            <person name="Du W."/>
            <person name="Huang Y."/>
        </authorList>
    </citation>
    <scope>NUCLEOTIDE SEQUENCE [LARGE SCALE GENOMIC DNA]</scope>
    <source>
        <strain evidence="1 2">IO3-P3-H5</strain>
    </source>
</reference>
<name>A0A2A2I8R1_9BACI</name>
<keyword evidence="2" id="KW-1185">Reference proteome</keyword>
<sequence length="161" mass="18603">MQADLIDDFINCLKMLNHRNAVVNLPLLGEYKRLEANSSNYSFVIDINRRGRQGYLTLQLRNLNFQDKPITRLDISGPSHKNPEGDFELSGQIIPCPHIHIAKEGYGDSIAYPLDHHNIKLHLTNEALHDLVIILRKFLEFINIGNLNDFEFYHQNQLNLT</sequence>